<dbReference type="PANTHER" id="PTHR36707:SF1">
    <property type="entry name" value="T20M3.17 PROTEIN"/>
    <property type="match status" value="1"/>
</dbReference>
<protein>
    <submittedName>
        <fullName evidence="2">Uncharacterized protein LOC111307255</fullName>
    </submittedName>
</protein>
<evidence type="ECO:0000313" key="1">
    <source>
        <dbReference type="Proteomes" id="UP000515121"/>
    </source>
</evidence>
<dbReference type="Proteomes" id="UP000515121">
    <property type="component" value="Unplaced"/>
</dbReference>
<name>A0A6P6A7V9_DURZI</name>
<proteinExistence type="predicted"/>
<dbReference type="OrthoDB" id="773993at2759"/>
<dbReference type="GeneID" id="111307255"/>
<dbReference type="KEGG" id="dzi:111307255"/>
<dbReference type="AlphaFoldDB" id="A0A6P6A7V9"/>
<sequence>MENLTEMGLRGRDYKSSNIVKEKHVAVQREDVLPRPLSACSQAESIRSKIKRMDPICTARKKVVPVSPQLSTEEDVDFDKQFVKESFSSADDDSMWLSSGCVSPLSFFEEHELSSPFDHVADEWLVSCFSSAVDDSMWLSSGCVSPSSFFKEHELSSPFDLMADEWLVSWLSRIADSYISLSKGASFSDYCKSKPEEHNSFPLAIAVSGKILQNGLEGEGGSTWQLHSLGNYAPNPLAYSAERIESFRGHCSDESTSHGNSLMSLSTDLDTSSQVSDTDKSSFVVSSLNLDEDGSQGISNTELESDYLKPFSPSPSCKNIWGSEAKSNISTTINREDEITESNLSLEQTSEAENIEDFGADEPLFWPFDRKIDWNSEETWKYFSMSPRKDITKVTTPEGTSPISIGSELNTRNRNLPNRCRRNLVLDSGSTASKVLELKQGSKGYNNNNSTGRAKRGNTMVSRLRETTKGSAKMVPLDIDNQILPLKGGEVPTTTSVLTSRNFWEDDFTSNEELPIETVLGLGEFDGHEGIDSEFNEGVFSLDEAL</sequence>
<gene>
    <name evidence="2" type="primary">LOC111307255</name>
</gene>
<reference evidence="2" key="1">
    <citation type="submission" date="2025-08" db="UniProtKB">
        <authorList>
            <consortium name="RefSeq"/>
        </authorList>
    </citation>
    <scope>IDENTIFICATION</scope>
    <source>
        <tissue evidence="2">Fruit stalk</tissue>
    </source>
</reference>
<organism evidence="1 2">
    <name type="scientific">Durio zibethinus</name>
    <name type="common">Durian</name>
    <dbReference type="NCBI Taxonomy" id="66656"/>
    <lineage>
        <taxon>Eukaryota</taxon>
        <taxon>Viridiplantae</taxon>
        <taxon>Streptophyta</taxon>
        <taxon>Embryophyta</taxon>
        <taxon>Tracheophyta</taxon>
        <taxon>Spermatophyta</taxon>
        <taxon>Magnoliopsida</taxon>
        <taxon>eudicotyledons</taxon>
        <taxon>Gunneridae</taxon>
        <taxon>Pentapetalae</taxon>
        <taxon>rosids</taxon>
        <taxon>malvids</taxon>
        <taxon>Malvales</taxon>
        <taxon>Malvaceae</taxon>
        <taxon>Helicteroideae</taxon>
        <taxon>Durio</taxon>
    </lineage>
</organism>
<keyword evidence="1" id="KW-1185">Reference proteome</keyword>
<evidence type="ECO:0000313" key="2">
    <source>
        <dbReference type="RefSeq" id="XP_022761008.1"/>
    </source>
</evidence>
<accession>A0A6P6A7V9</accession>
<dbReference type="RefSeq" id="XP_022761008.1">
    <property type="nucleotide sequence ID" value="XM_022905273.1"/>
</dbReference>
<dbReference type="PANTHER" id="PTHR36707">
    <property type="entry name" value="T20M3.17 PROTEIN"/>
    <property type="match status" value="1"/>
</dbReference>